<dbReference type="SUPFAM" id="SSF51735">
    <property type="entry name" value="NAD(P)-binding Rossmann-fold domains"/>
    <property type="match status" value="1"/>
</dbReference>
<dbReference type="EMBL" id="CP017141">
    <property type="protein sequence ID" value="AOM78864.1"/>
    <property type="molecule type" value="Genomic_DNA"/>
</dbReference>
<evidence type="ECO:0000313" key="3">
    <source>
        <dbReference type="EMBL" id="AOM78864.1"/>
    </source>
</evidence>
<name>A0A1D7QJL0_9SPHI</name>
<reference evidence="3 4" key="1">
    <citation type="submission" date="2016-08" db="EMBL/GenBank/DDBJ databases">
        <authorList>
            <person name="Seilhamer J.J."/>
        </authorList>
    </citation>
    <scope>NUCLEOTIDE SEQUENCE [LARGE SCALE GENOMIC DNA]</scope>
    <source>
        <strain evidence="3 4">DX4</strain>
    </source>
</reference>
<dbReference type="InterPro" id="IPR000683">
    <property type="entry name" value="Gfo/Idh/MocA-like_OxRdtase_N"/>
</dbReference>
<dbReference type="InterPro" id="IPR051450">
    <property type="entry name" value="Gfo/Idh/MocA_Oxidoreductases"/>
</dbReference>
<dbReference type="RefSeq" id="WP_069380528.1">
    <property type="nucleotide sequence ID" value="NZ_CP017141.1"/>
</dbReference>
<proteinExistence type="predicted"/>
<dbReference type="GO" id="GO:0000166">
    <property type="term" value="F:nucleotide binding"/>
    <property type="evidence" value="ECO:0007669"/>
    <property type="project" value="InterPro"/>
</dbReference>
<protein>
    <recommendedName>
        <fullName evidence="5">Oxidoreductase</fullName>
    </recommendedName>
</protein>
<dbReference type="AlphaFoldDB" id="A0A1D7QJL0"/>
<dbReference type="PANTHER" id="PTHR43377:SF1">
    <property type="entry name" value="BILIVERDIN REDUCTASE A"/>
    <property type="match status" value="1"/>
</dbReference>
<dbReference type="InterPro" id="IPR036291">
    <property type="entry name" value="NAD(P)-bd_dom_sf"/>
</dbReference>
<dbReference type="SUPFAM" id="SSF55347">
    <property type="entry name" value="Glyceraldehyde-3-phosphate dehydrogenase-like, C-terminal domain"/>
    <property type="match status" value="1"/>
</dbReference>
<feature type="domain" description="Gfo/Idh/MocA-like oxidoreductase N-terminal" evidence="1">
    <location>
        <begin position="5"/>
        <end position="118"/>
    </location>
</feature>
<keyword evidence="4" id="KW-1185">Reference proteome</keyword>
<accession>A0A1D7QJL0</accession>
<dbReference type="InterPro" id="IPR055170">
    <property type="entry name" value="GFO_IDH_MocA-like_dom"/>
</dbReference>
<dbReference type="Proteomes" id="UP000094313">
    <property type="component" value="Chromosome"/>
</dbReference>
<feature type="domain" description="GFO/IDH/MocA-like oxidoreductase" evidence="2">
    <location>
        <begin position="132"/>
        <end position="230"/>
    </location>
</feature>
<dbReference type="Pfam" id="PF01408">
    <property type="entry name" value="GFO_IDH_MocA"/>
    <property type="match status" value="1"/>
</dbReference>
<dbReference type="Gene3D" id="3.40.50.720">
    <property type="entry name" value="NAD(P)-binding Rossmann-like Domain"/>
    <property type="match status" value="1"/>
</dbReference>
<dbReference type="Pfam" id="PF22725">
    <property type="entry name" value="GFO_IDH_MocA_C3"/>
    <property type="match status" value="1"/>
</dbReference>
<dbReference type="KEGG" id="psty:BFS30_17825"/>
<gene>
    <name evidence="3" type="ORF">BFS30_17825</name>
</gene>
<dbReference type="PANTHER" id="PTHR43377">
    <property type="entry name" value="BILIVERDIN REDUCTASE A"/>
    <property type="match status" value="1"/>
</dbReference>
<dbReference type="OrthoDB" id="726883at2"/>
<dbReference type="Gene3D" id="3.30.360.10">
    <property type="entry name" value="Dihydrodipicolinate Reductase, domain 2"/>
    <property type="match status" value="1"/>
</dbReference>
<evidence type="ECO:0000313" key="4">
    <source>
        <dbReference type="Proteomes" id="UP000094313"/>
    </source>
</evidence>
<sequence length="388" mass="43373">MKTYNIGIIGYGGFGKFLHHWWDKLEGVKVLAISDMSLDDDLEGDVKQYKKWQDLIEHEEIDIVSVATPPAFHVEIACEAMLHNKHVLLEKPIALTNEGAERILRIQKETGKVVTVDHMIRYNPVIQAFIALGKEKAFGELRHVEVSNYAQDELLPARHWFWNKTLSGGIFIEHGVHFFDIVNALTDQEVSKVYGCSHYRNERQEDQVSATVLFNGGLIASHYHSFSGPGFFEQTSLRLVYDLAKVEIEGWMPMKGSIKALVNEQTKEMLTLLPGFKLGEVVPVDALTDVSRPEGWGSSSDEKNNGVFCAGIEYDVKEVITGTFEIPQPKSVVYGTCLQHILIDLIGKVENPAQQLGISAEDAYKALQIAVLATDDATMRSTTQAEKV</sequence>
<evidence type="ECO:0000259" key="1">
    <source>
        <dbReference type="Pfam" id="PF01408"/>
    </source>
</evidence>
<evidence type="ECO:0000259" key="2">
    <source>
        <dbReference type="Pfam" id="PF22725"/>
    </source>
</evidence>
<evidence type="ECO:0008006" key="5">
    <source>
        <dbReference type="Google" id="ProtNLM"/>
    </source>
</evidence>
<organism evidence="3 4">
    <name type="scientific">Pedobacter steynii</name>
    <dbReference type="NCBI Taxonomy" id="430522"/>
    <lineage>
        <taxon>Bacteria</taxon>
        <taxon>Pseudomonadati</taxon>
        <taxon>Bacteroidota</taxon>
        <taxon>Sphingobacteriia</taxon>
        <taxon>Sphingobacteriales</taxon>
        <taxon>Sphingobacteriaceae</taxon>
        <taxon>Pedobacter</taxon>
    </lineage>
</organism>